<dbReference type="EMBL" id="CZVI01000023">
    <property type="protein sequence ID" value="CUS91297.1"/>
    <property type="molecule type" value="Genomic_DNA"/>
</dbReference>
<feature type="domain" description="HupH hydrogenase expression protein C-terminal" evidence="2">
    <location>
        <begin position="5"/>
        <end position="61"/>
    </location>
</feature>
<name>A0ABM9UWQ2_9BACT</name>
<evidence type="ECO:0000313" key="3">
    <source>
        <dbReference type="EMBL" id="CUS91297.1"/>
    </source>
</evidence>
<evidence type="ECO:0000313" key="4">
    <source>
        <dbReference type="Proteomes" id="UP000182200"/>
    </source>
</evidence>
<sequence length="62" mass="7016">MQPDLMNAVFLLSEIKHALVDLKNEGKKKVINLSNFPLSNDEARFIDEKLGRGNVKIIYEGT</sequence>
<accession>A0ABM9UWQ2</accession>
<dbReference type="InterPro" id="IPR038527">
    <property type="entry name" value="HupH_C_sf"/>
</dbReference>
<dbReference type="Pfam" id="PF04809">
    <property type="entry name" value="HupH_C"/>
    <property type="match status" value="1"/>
</dbReference>
<dbReference type="InterPro" id="IPR006894">
    <property type="entry name" value="HupH_Hydgase_express_prot_C"/>
</dbReference>
<dbReference type="Proteomes" id="UP000182200">
    <property type="component" value="Unassembled WGS sequence"/>
</dbReference>
<reference evidence="3 4" key="1">
    <citation type="submission" date="2015-11" db="EMBL/GenBank/DDBJ databases">
        <authorList>
            <person name="Varghese N."/>
        </authorList>
    </citation>
    <scope>NUCLEOTIDE SEQUENCE [LARGE SCALE GENOMIC DNA]</scope>
    <source>
        <strain evidence="3 4">JGI-8</strain>
    </source>
</reference>
<evidence type="ECO:0000259" key="2">
    <source>
        <dbReference type="Pfam" id="PF04809"/>
    </source>
</evidence>
<proteinExistence type="inferred from homology"/>
<organism evidence="3 4">
    <name type="scientific">Candidatus Kryptonium thompsonii</name>
    <dbReference type="NCBI Taxonomy" id="1633631"/>
    <lineage>
        <taxon>Bacteria</taxon>
        <taxon>Pseudomonadati</taxon>
        <taxon>Candidatus Kryptoniota</taxon>
        <taxon>Candidatus Kryptonium</taxon>
    </lineage>
</organism>
<protein>
    <submittedName>
        <fullName evidence="3">HupH hydrogenase expression protein, C-terminal conserved region</fullName>
    </submittedName>
</protein>
<comment type="similarity">
    <text evidence="1">Belongs to the HupH/HyaF family.</text>
</comment>
<dbReference type="Gene3D" id="3.30.1370.140">
    <property type="entry name" value="HupH hydrogenase expression protein, C-terminal domain"/>
    <property type="match status" value="1"/>
</dbReference>
<comment type="caution">
    <text evidence="3">The sequence shown here is derived from an EMBL/GenBank/DDBJ whole genome shotgun (WGS) entry which is preliminary data.</text>
</comment>
<evidence type="ECO:0000256" key="1">
    <source>
        <dbReference type="ARBA" id="ARBA00010832"/>
    </source>
</evidence>
<keyword evidence="4" id="KW-1185">Reference proteome</keyword>
<gene>
    <name evidence="3" type="ORF">JGI8_01536</name>
</gene>